<feature type="domain" description="Prolyl 4-hydroxylase alpha subunit" evidence="7">
    <location>
        <begin position="63"/>
        <end position="271"/>
    </location>
</feature>
<dbReference type="Pfam" id="PF13640">
    <property type="entry name" value="2OG-FeII_Oxy_3"/>
    <property type="match status" value="1"/>
</dbReference>
<dbReference type="Gene3D" id="2.60.120.620">
    <property type="entry name" value="q2cbj1_9rhob like domain"/>
    <property type="match status" value="1"/>
</dbReference>
<protein>
    <recommendedName>
        <fullName evidence="7">Prolyl 4-hydroxylase alpha subunit domain-containing protein</fullName>
    </recommendedName>
</protein>
<evidence type="ECO:0000256" key="6">
    <source>
        <dbReference type="SAM" id="SignalP"/>
    </source>
</evidence>
<keyword evidence="3" id="KW-0223">Dioxygenase</keyword>
<comment type="cofactor">
    <cofactor evidence="1">
        <name>L-ascorbate</name>
        <dbReference type="ChEBI" id="CHEBI:38290"/>
    </cofactor>
</comment>
<dbReference type="EMBL" id="MSFK01000001">
    <property type="protein sequence ID" value="PWY96374.1"/>
    <property type="molecule type" value="Genomic_DNA"/>
</dbReference>
<keyword evidence="9" id="KW-1185">Reference proteome</keyword>
<dbReference type="SMART" id="SM00702">
    <property type="entry name" value="P4Hc"/>
    <property type="match status" value="1"/>
</dbReference>
<dbReference type="STRING" id="1450535.A0A317XCM6"/>
<dbReference type="RefSeq" id="XP_025473135.1">
    <property type="nucleotide sequence ID" value="XM_025610521.1"/>
</dbReference>
<evidence type="ECO:0000259" key="7">
    <source>
        <dbReference type="SMART" id="SM00702"/>
    </source>
</evidence>
<evidence type="ECO:0000313" key="9">
    <source>
        <dbReference type="Proteomes" id="UP000246702"/>
    </source>
</evidence>
<keyword evidence="4" id="KW-0560">Oxidoreductase</keyword>
<comment type="caution">
    <text evidence="8">The sequence shown here is derived from an EMBL/GenBank/DDBJ whole genome shotgun (WGS) entry which is preliminary data.</text>
</comment>
<sequence length="285" mass="32202">MDSGKSSLTLLFSASLLLLSALQIGQWASKVSFLTSSKESSPVITSSYDCHHEYTIEFLSLDPLVMYINNFISEAEINHLLSLPGDKWKESLVYLPRDGQWQSDLDKHWRSSKSSMVPARDPVSRCLSKRMRSLLGNIQHEATEPLQLVRYDGGERFRLHQDWLETPILENFTATPSLRQYNRLLTSFVYLEDNCTGGETYFPLLVGVGPSADGEKFSRAENNEGLLVKPKRGNAVLWNNMFMNGTGDRRLLHSSLPVKSGRKIGMNLFSLFYLDHPIVGEPDNV</sequence>
<dbReference type="AlphaFoldDB" id="A0A317XCM6"/>
<feature type="chain" id="PRO_5016295991" description="Prolyl 4-hydroxylase alpha subunit domain-containing protein" evidence="6">
    <location>
        <begin position="28"/>
        <end position="285"/>
    </location>
</feature>
<dbReference type="SUPFAM" id="SSF51197">
    <property type="entry name" value="Clavaminate synthase-like"/>
    <property type="match status" value="1"/>
</dbReference>
<dbReference type="OrthoDB" id="420380at2759"/>
<keyword evidence="6" id="KW-0732">Signal</keyword>
<dbReference type="Proteomes" id="UP000246702">
    <property type="component" value="Unassembled WGS sequence"/>
</dbReference>
<evidence type="ECO:0000256" key="1">
    <source>
        <dbReference type="ARBA" id="ARBA00001961"/>
    </source>
</evidence>
<proteinExistence type="predicted"/>
<keyword evidence="2" id="KW-0479">Metal-binding</keyword>
<evidence type="ECO:0000256" key="4">
    <source>
        <dbReference type="ARBA" id="ARBA00023002"/>
    </source>
</evidence>
<keyword evidence="5" id="KW-0408">Iron</keyword>
<dbReference type="GO" id="GO:0005783">
    <property type="term" value="C:endoplasmic reticulum"/>
    <property type="evidence" value="ECO:0007669"/>
    <property type="project" value="TreeGrafter"/>
</dbReference>
<evidence type="ECO:0000313" key="8">
    <source>
        <dbReference type="EMBL" id="PWY96374.1"/>
    </source>
</evidence>
<dbReference type="PANTHER" id="PTHR10869">
    <property type="entry name" value="PROLYL 4-HYDROXYLASE ALPHA SUBUNIT"/>
    <property type="match status" value="1"/>
</dbReference>
<dbReference type="GO" id="GO:0005506">
    <property type="term" value="F:iron ion binding"/>
    <property type="evidence" value="ECO:0007669"/>
    <property type="project" value="InterPro"/>
</dbReference>
<dbReference type="InterPro" id="IPR044862">
    <property type="entry name" value="Pro_4_hyd_alph_FE2OG_OXY"/>
</dbReference>
<accession>A0A317XCM6</accession>
<dbReference type="GO" id="GO:0031418">
    <property type="term" value="F:L-ascorbic acid binding"/>
    <property type="evidence" value="ECO:0007669"/>
    <property type="project" value="InterPro"/>
</dbReference>
<evidence type="ECO:0000256" key="3">
    <source>
        <dbReference type="ARBA" id="ARBA00022964"/>
    </source>
</evidence>
<dbReference type="GeneID" id="37112664"/>
<dbReference type="InterPro" id="IPR006620">
    <property type="entry name" value="Pro_4_hyd_alph"/>
</dbReference>
<name>A0A317XCM6_9EURO</name>
<evidence type="ECO:0000256" key="2">
    <source>
        <dbReference type="ARBA" id="ARBA00022723"/>
    </source>
</evidence>
<evidence type="ECO:0000256" key="5">
    <source>
        <dbReference type="ARBA" id="ARBA00023004"/>
    </source>
</evidence>
<reference evidence="8 9" key="1">
    <citation type="submission" date="2016-12" db="EMBL/GenBank/DDBJ databases">
        <title>The genomes of Aspergillus section Nigri reveals drivers in fungal speciation.</title>
        <authorList>
            <consortium name="DOE Joint Genome Institute"/>
            <person name="Vesth T.C."/>
            <person name="Nybo J."/>
            <person name="Theobald S."/>
            <person name="Brandl J."/>
            <person name="Frisvad J.C."/>
            <person name="Nielsen K.F."/>
            <person name="Lyhne E.K."/>
            <person name="Kogle M.E."/>
            <person name="Kuo A."/>
            <person name="Riley R."/>
            <person name="Clum A."/>
            <person name="Nolan M."/>
            <person name="Lipzen A."/>
            <person name="Salamov A."/>
            <person name="Henrissat B."/>
            <person name="Wiebenga A."/>
            <person name="De Vries R.P."/>
            <person name="Grigoriev I.V."/>
            <person name="Mortensen U.H."/>
            <person name="Andersen M.R."/>
            <person name="Baker S.E."/>
        </authorList>
    </citation>
    <scope>NUCLEOTIDE SEQUENCE [LARGE SCALE GENOMIC DNA]</scope>
    <source>
        <strain evidence="8 9">CBS 115572</strain>
    </source>
</reference>
<dbReference type="PANTHER" id="PTHR10869:SF242">
    <property type="entry name" value="PROLYL 4-HYDROXYLASE ALPHA SUBUNIT DOMAIN-CONTAINING PROTEIN"/>
    <property type="match status" value="1"/>
</dbReference>
<gene>
    <name evidence="8" type="ORF">BO94DRAFT_529756</name>
</gene>
<dbReference type="InterPro" id="IPR045054">
    <property type="entry name" value="P4HA-like"/>
</dbReference>
<organism evidence="8 9">
    <name type="scientific">Aspergillus sclerotioniger CBS 115572</name>
    <dbReference type="NCBI Taxonomy" id="1450535"/>
    <lineage>
        <taxon>Eukaryota</taxon>
        <taxon>Fungi</taxon>
        <taxon>Dikarya</taxon>
        <taxon>Ascomycota</taxon>
        <taxon>Pezizomycotina</taxon>
        <taxon>Eurotiomycetes</taxon>
        <taxon>Eurotiomycetidae</taxon>
        <taxon>Eurotiales</taxon>
        <taxon>Aspergillaceae</taxon>
        <taxon>Aspergillus</taxon>
        <taxon>Aspergillus subgen. Circumdati</taxon>
    </lineage>
</organism>
<feature type="signal peptide" evidence="6">
    <location>
        <begin position="1"/>
        <end position="27"/>
    </location>
</feature>
<dbReference type="GO" id="GO:0004656">
    <property type="term" value="F:procollagen-proline 4-dioxygenase activity"/>
    <property type="evidence" value="ECO:0007669"/>
    <property type="project" value="TreeGrafter"/>
</dbReference>